<feature type="transmembrane region" description="Helical" evidence="2">
    <location>
        <begin position="51"/>
        <end position="69"/>
    </location>
</feature>
<feature type="region of interest" description="Disordered" evidence="1">
    <location>
        <begin position="507"/>
        <end position="541"/>
    </location>
</feature>
<feature type="region of interest" description="Disordered" evidence="1">
    <location>
        <begin position="663"/>
        <end position="730"/>
    </location>
</feature>
<dbReference type="EMBL" id="ML014298">
    <property type="protein sequence ID" value="RKO99303.1"/>
    <property type="molecule type" value="Genomic_DNA"/>
</dbReference>
<feature type="region of interest" description="Disordered" evidence="1">
    <location>
        <begin position="568"/>
        <end position="632"/>
    </location>
</feature>
<feature type="compositionally biased region" description="Basic and acidic residues" evidence="1">
    <location>
        <begin position="524"/>
        <end position="536"/>
    </location>
</feature>
<dbReference type="AlphaFoldDB" id="A0A4P9X2C0"/>
<feature type="compositionally biased region" description="Basic residues" evidence="1">
    <location>
        <begin position="15"/>
        <end position="24"/>
    </location>
</feature>
<keyword evidence="2" id="KW-0812">Transmembrane</keyword>
<evidence type="ECO:0000313" key="3">
    <source>
        <dbReference type="EMBL" id="RKO99303.1"/>
    </source>
</evidence>
<feature type="compositionally biased region" description="Pro residues" evidence="1">
    <location>
        <begin position="766"/>
        <end position="784"/>
    </location>
</feature>
<feature type="compositionally biased region" description="Low complexity" evidence="1">
    <location>
        <begin position="716"/>
        <end position="725"/>
    </location>
</feature>
<keyword evidence="2" id="KW-1133">Transmembrane helix</keyword>
<feature type="compositionally biased region" description="Low complexity" evidence="1">
    <location>
        <begin position="168"/>
        <end position="181"/>
    </location>
</feature>
<evidence type="ECO:0000313" key="4">
    <source>
        <dbReference type="Proteomes" id="UP000274922"/>
    </source>
</evidence>
<sequence length="955" mass="100905">MPRRTPPRPALPRQARPRPARPRPRPAAGAAAGAGGSRGGGLRLSGMLQTLLVLLLACSPLFAALAAVIPPGSARPRAAATTTDLMGAPVSTVAAAFTPAVSSARMSSATAAATVLASLTHRQRRPTIALARPPPAFPPPRPSSAVPPPPSRPPPVPPAGSFEPPPRAAAASAAAASSPAVAHQPGTPAVVAMVGQAAAHAAAVVLQHPVIDWSMLVPQQAAAVAASEAPVPAVPGARAARPVFTVGAWFDGVARRTPHGVDLDAVFAALSHTPPPPVRPYRGRGLPDLAPDGTPLRYGCYATADPATELCVTRLAQLFVSVRPPGQTEQTAVWSRRQRRWVPILRRATAGRPAAPAAPAAGAVALAPDAHAVPAPTTVSTTVSTTAFTLPDGIARSIRAAAAAAAASAAEADAFYLPATGRTAVAPLMRVGPAGALLPLSSDETAFAGCMPHPTDTTATTVCADVLGLPVPYVAAQRHRLRKRATAASSHARRLSRRMFNVAKLGPEQGGVHPPPVAALSEDPAERVQRPTERVTRGASIPERLRMPWPPCRGQPRRSAAGCRSFVGVHVPPDKLRPPPTTPDPRLQPRLPDARSRSPREADDRNDRGARAEARQWARRCPTDPHARRFPCDPVPALPEDVWHRILTHALRLDAAAAAAASATDAADDGPQTAVCDDSDRDTSNDDSDQGSSDSSDHSIGDLESKSDSAIESDSGDSAQGSSSGSDHRITLEEQPQAREAFAVALRALPTPRSRSRWSRSTWPRSRPPSRPPSRPRSQRRPPPQFDWVLANRMLYRVALAHWPAAARSARPPWFCFYPPSPAPPRPPTKQESLRGHRPGAPGGRPHPVCVPYWPQLEASSDDDQPEGPRIDPAIFDGGIVDDDDDDDEAEDARGVRGRGGTAVAVEDDAYPFPANLPSDSSHTTYEPLDINDLYDDWDDRMSDFDFDDNDDRFV</sequence>
<keyword evidence="2" id="KW-0472">Membrane</keyword>
<protein>
    <submittedName>
        <fullName evidence="3">Uncharacterized protein</fullName>
    </submittedName>
</protein>
<feature type="compositionally biased region" description="Acidic residues" evidence="1">
    <location>
        <begin position="677"/>
        <end position="689"/>
    </location>
</feature>
<feature type="compositionally biased region" description="Acidic residues" evidence="1">
    <location>
        <begin position="880"/>
        <end position="891"/>
    </location>
</feature>
<feature type="region of interest" description="Disordered" evidence="1">
    <location>
        <begin position="123"/>
        <end position="181"/>
    </location>
</feature>
<feature type="compositionally biased region" description="Basic and acidic residues" evidence="1">
    <location>
        <begin position="592"/>
        <end position="631"/>
    </location>
</feature>
<accession>A0A4P9X2C0</accession>
<evidence type="ECO:0000256" key="2">
    <source>
        <dbReference type="SAM" id="Phobius"/>
    </source>
</evidence>
<keyword evidence="4" id="KW-1185">Reference proteome</keyword>
<dbReference type="Proteomes" id="UP000274922">
    <property type="component" value="Unassembled WGS sequence"/>
</dbReference>
<evidence type="ECO:0000256" key="1">
    <source>
        <dbReference type="SAM" id="MobiDB-lite"/>
    </source>
</evidence>
<feature type="region of interest" description="Disordered" evidence="1">
    <location>
        <begin position="1"/>
        <end position="39"/>
    </location>
</feature>
<feature type="compositionally biased region" description="Pro residues" evidence="1">
    <location>
        <begin position="132"/>
        <end position="167"/>
    </location>
</feature>
<reference evidence="4" key="1">
    <citation type="journal article" date="2018" name="Nat. Microbiol.">
        <title>Leveraging single-cell genomics to expand the fungal tree of life.</title>
        <authorList>
            <person name="Ahrendt S.R."/>
            <person name="Quandt C.A."/>
            <person name="Ciobanu D."/>
            <person name="Clum A."/>
            <person name="Salamov A."/>
            <person name="Andreopoulos B."/>
            <person name="Cheng J.F."/>
            <person name="Woyke T."/>
            <person name="Pelin A."/>
            <person name="Henrissat B."/>
            <person name="Reynolds N.K."/>
            <person name="Benny G.L."/>
            <person name="Smith M.E."/>
            <person name="James T.Y."/>
            <person name="Grigoriev I.V."/>
        </authorList>
    </citation>
    <scope>NUCLEOTIDE SEQUENCE [LARGE SCALE GENOMIC DNA]</scope>
    <source>
        <strain evidence="4">ATCC 52028</strain>
    </source>
</reference>
<gene>
    <name evidence="3" type="ORF">CXG81DRAFT_20596</name>
</gene>
<name>A0A4P9X2C0_9FUNG</name>
<organism evidence="3 4">
    <name type="scientific">Caulochytrium protostelioides</name>
    <dbReference type="NCBI Taxonomy" id="1555241"/>
    <lineage>
        <taxon>Eukaryota</taxon>
        <taxon>Fungi</taxon>
        <taxon>Fungi incertae sedis</taxon>
        <taxon>Chytridiomycota</taxon>
        <taxon>Chytridiomycota incertae sedis</taxon>
        <taxon>Chytridiomycetes</taxon>
        <taxon>Caulochytriales</taxon>
        <taxon>Caulochytriaceae</taxon>
        <taxon>Caulochytrium</taxon>
    </lineage>
</organism>
<feature type="compositionally biased region" description="Basic and acidic residues" evidence="1">
    <location>
        <begin position="695"/>
        <end position="709"/>
    </location>
</feature>
<feature type="region of interest" description="Disordered" evidence="1">
    <location>
        <begin position="746"/>
        <end position="784"/>
    </location>
</feature>
<proteinExistence type="predicted"/>
<feature type="region of interest" description="Disordered" evidence="1">
    <location>
        <begin position="824"/>
        <end position="930"/>
    </location>
</feature>